<evidence type="ECO:0000313" key="7">
    <source>
        <dbReference type="EMBL" id="QEE25522.1"/>
    </source>
</evidence>
<feature type="domain" description="DUF4372" evidence="6">
    <location>
        <begin position="6"/>
        <end position="76"/>
    </location>
</feature>
<evidence type="ECO:0000259" key="5">
    <source>
        <dbReference type="Pfam" id="PF01609"/>
    </source>
</evidence>
<keyword evidence="2" id="KW-0815">Transposition</keyword>
<evidence type="ECO:0000256" key="1">
    <source>
        <dbReference type="ARBA" id="ARBA00010075"/>
    </source>
</evidence>
<evidence type="ECO:0000259" key="6">
    <source>
        <dbReference type="Pfam" id="PF14294"/>
    </source>
</evidence>
<dbReference type="GO" id="GO:0004803">
    <property type="term" value="F:transposase activity"/>
    <property type="evidence" value="ECO:0007669"/>
    <property type="project" value="InterPro"/>
</dbReference>
<keyword evidence="4" id="KW-0233">DNA recombination</keyword>
<dbReference type="AlphaFoldDB" id="A0A5B9DZD5"/>
<proteinExistence type="inferred from homology"/>
<dbReference type="SUPFAM" id="SSF53098">
    <property type="entry name" value="Ribonuclease H-like"/>
    <property type="match status" value="1"/>
</dbReference>
<keyword evidence="3" id="KW-0238">DNA-binding</keyword>
<dbReference type="InterPro" id="IPR002559">
    <property type="entry name" value="Transposase_11"/>
</dbReference>
<dbReference type="InterPro" id="IPR012337">
    <property type="entry name" value="RNaseH-like_sf"/>
</dbReference>
<dbReference type="GO" id="GO:0003677">
    <property type="term" value="F:DNA binding"/>
    <property type="evidence" value="ECO:0007669"/>
    <property type="project" value="UniProtKB-KW"/>
</dbReference>
<sequence length="390" mass="45455">MHEGRFVFTQLMQHLPMHTFRRLVATFDSNRYVKRFACLDQFLCMAFAQLTGRESLRDIEICLRAHQAKLYHLGIRGHIARSTLADANEQRDWRIYAEFAQSLIATARRLYINEPLDIELAHTAYALDSTTIELCLSVFPWARAMHPGRGGLKVHTLLDIRGAIPTVISFSESRQHDVHMLDELVPEPGAIYLMDRAHLDFERLYRFHCEGSFFLMRTKKNLRVRRRYSHPVPDRTLIGCDQTVMLTRDVVRKKYPVPLRRVRVRDPESGECIVLLTNHFALPAATVSALYRHRWQIEIFFKWIKQHLRIKAFFGTSPNAVKTQVWIAVAVYVLIAIVRKRLQLTTSLYEILQILSVTLFEQTPLDCALRRQELQLFADDDANQLILFPD</sequence>
<dbReference type="Pfam" id="PF01609">
    <property type="entry name" value="DDE_Tnp_1"/>
    <property type="match status" value="1"/>
</dbReference>
<dbReference type="KEGG" id="rgl:CS053_14190"/>
<dbReference type="Proteomes" id="UP000321807">
    <property type="component" value="Chromosome"/>
</dbReference>
<dbReference type="Pfam" id="PF14294">
    <property type="entry name" value="DUF4372"/>
    <property type="match status" value="1"/>
</dbReference>
<dbReference type="PANTHER" id="PTHR33258:SF1">
    <property type="entry name" value="TRANSPOSASE INSL FOR INSERTION SEQUENCE ELEMENT IS186A-RELATED"/>
    <property type="match status" value="1"/>
</dbReference>
<dbReference type="InterPro" id="IPR025399">
    <property type="entry name" value="DUF4372"/>
</dbReference>
<feature type="domain" description="Transposase IS4-like" evidence="5">
    <location>
        <begin position="122"/>
        <end position="334"/>
    </location>
</feature>
<dbReference type="Gene3D" id="3.90.350.10">
    <property type="entry name" value="Transposase Inhibitor Protein From Tn5, Chain A, domain 1"/>
    <property type="match status" value="1"/>
</dbReference>
<name>A0A5B9DZD5_9GAMM</name>
<comment type="similarity">
    <text evidence="1">Belongs to the transposase 11 family.</text>
</comment>
<evidence type="ECO:0000313" key="8">
    <source>
        <dbReference type="Proteomes" id="UP000321807"/>
    </source>
</evidence>
<reference evidence="7 8" key="1">
    <citation type="submission" date="2019-08" db="EMBL/GenBank/DDBJ databases">
        <title>Complete genome sequence of Rhodanobacter glycinis strain T01E-68 isolated from tomato root.</title>
        <authorList>
            <person name="Weon H.-Y."/>
            <person name="Lee S.A."/>
        </authorList>
    </citation>
    <scope>NUCLEOTIDE SEQUENCE [LARGE SCALE GENOMIC DNA]</scope>
    <source>
        <strain evidence="7 8">T01E-68</strain>
    </source>
</reference>
<protein>
    <submittedName>
        <fullName evidence="7">IS4 family transposase</fullName>
    </submittedName>
</protein>
<evidence type="ECO:0000256" key="2">
    <source>
        <dbReference type="ARBA" id="ARBA00022578"/>
    </source>
</evidence>
<dbReference type="PANTHER" id="PTHR33258">
    <property type="entry name" value="TRANSPOSASE INSL FOR INSERTION SEQUENCE ELEMENT IS186A-RELATED"/>
    <property type="match status" value="1"/>
</dbReference>
<gene>
    <name evidence="7" type="ORF">CS053_14190</name>
</gene>
<evidence type="ECO:0000256" key="3">
    <source>
        <dbReference type="ARBA" id="ARBA00023125"/>
    </source>
</evidence>
<organism evidence="7 8">
    <name type="scientific">Rhodanobacter glycinis</name>
    <dbReference type="NCBI Taxonomy" id="582702"/>
    <lineage>
        <taxon>Bacteria</taxon>
        <taxon>Pseudomonadati</taxon>
        <taxon>Pseudomonadota</taxon>
        <taxon>Gammaproteobacteria</taxon>
        <taxon>Lysobacterales</taxon>
        <taxon>Rhodanobacteraceae</taxon>
        <taxon>Rhodanobacter</taxon>
    </lineage>
</organism>
<dbReference type="NCBIfam" id="NF033592">
    <property type="entry name" value="transpos_IS4_1"/>
    <property type="match status" value="1"/>
</dbReference>
<dbReference type="EMBL" id="CP042807">
    <property type="protein sequence ID" value="QEE25522.1"/>
    <property type="molecule type" value="Genomic_DNA"/>
</dbReference>
<accession>A0A5B9DZD5</accession>
<dbReference type="GO" id="GO:0006313">
    <property type="term" value="P:DNA transposition"/>
    <property type="evidence" value="ECO:0007669"/>
    <property type="project" value="InterPro"/>
</dbReference>
<dbReference type="InterPro" id="IPR047952">
    <property type="entry name" value="Transpos_IS4"/>
</dbReference>
<evidence type="ECO:0000256" key="4">
    <source>
        <dbReference type="ARBA" id="ARBA00023172"/>
    </source>
</evidence>
<dbReference type="RefSeq" id="WP_147627880.1">
    <property type="nucleotide sequence ID" value="NZ_CP042807.1"/>
</dbReference>